<proteinExistence type="predicted"/>
<organism evidence="1 2">
    <name type="scientific">Wickerhamomyces anomalus (strain ATCC 58044 / CBS 1984 / NCYC 433 / NRRL Y-366-8)</name>
    <name type="common">Yeast</name>
    <name type="synonym">Hansenula anomala</name>
    <dbReference type="NCBI Taxonomy" id="683960"/>
    <lineage>
        <taxon>Eukaryota</taxon>
        <taxon>Fungi</taxon>
        <taxon>Dikarya</taxon>
        <taxon>Ascomycota</taxon>
        <taxon>Saccharomycotina</taxon>
        <taxon>Saccharomycetes</taxon>
        <taxon>Phaffomycetales</taxon>
        <taxon>Wickerhamomycetaceae</taxon>
        <taxon>Wickerhamomyces</taxon>
    </lineage>
</organism>
<dbReference type="GeneID" id="30203389"/>
<keyword evidence="2" id="KW-1185">Reference proteome</keyword>
<dbReference type="EMBL" id="KV454208">
    <property type="protein sequence ID" value="ODQ62605.1"/>
    <property type="molecule type" value="Genomic_DNA"/>
</dbReference>
<name>A0A1E3PB08_WICAA</name>
<evidence type="ECO:0000313" key="2">
    <source>
        <dbReference type="Proteomes" id="UP000094112"/>
    </source>
</evidence>
<sequence length="73" mass="8004">MQPTFHTCTLQNVFILVLKIFNNDQEEIVPKGGEKSGSSLFNKMGLSKSPNTPKATVQGTETLKIEIPITILS</sequence>
<dbReference type="RefSeq" id="XP_019041812.1">
    <property type="nucleotide sequence ID" value="XM_019186143.1"/>
</dbReference>
<protein>
    <submittedName>
        <fullName evidence="1">Uncharacterized protein</fullName>
    </submittedName>
</protein>
<evidence type="ECO:0000313" key="1">
    <source>
        <dbReference type="EMBL" id="ODQ62605.1"/>
    </source>
</evidence>
<reference evidence="1 2" key="1">
    <citation type="journal article" date="2016" name="Proc. Natl. Acad. Sci. U.S.A.">
        <title>Comparative genomics of biotechnologically important yeasts.</title>
        <authorList>
            <person name="Riley R."/>
            <person name="Haridas S."/>
            <person name="Wolfe K.H."/>
            <person name="Lopes M.R."/>
            <person name="Hittinger C.T."/>
            <person name="Goeker M."/>
            <person name="Salamov A.A."/>
            <person name="Wisecaver J.H."/>
            <person name="Long T.M."/>
            <person name="Calvey C.H."/>
            <person name="Aerts A.L."/>
            <person name="Barry K.W."/>
            <person name="Choi C."/>
            <person name="Clum A."/>
            <person name="Coughlan A.Y."/>
            <person name="Deshpande S."/>
            <person name="Douglass A.P."/>
            <person name="Hanson S.J."/>
            <person name="Klenk H.-P."/>
            <person name="LaButti K.M."/>
            <person name="Lapidus A."/>
            <person name="Lindquist E.A."/>
            <person name="Lipzen A.M."/>
            <person name="Meier-Kolthoff J.P."/>
            <person name="Ohm R.A."/>
            <person name="Otillar R.P."/>
            <person name="Pangilinan J.L."/>
            <person name="Peng Y."/>
            <person name="Rokas A."/>
            <person name="Rosa C.A."/>
            <person name="Scheuner C."/>
            <person name="Sibirny A.A."/>
            <person name="Slot J.C."/>
            <person name="Stielow J.B."/>
            <person name="Sun H."/>
            <person name="Kurtzman C.P."/>
            <person name="Blackwell M."/>
            <person name="Grigoriev I.V."/>
            <person name="Jeffries T.W."/>
        </authorList>
    </citation>
    <scope>NUCLEOTIDE SEQUENCE [LARGE SCALE GENOMIC DNA]</scope>
    <source>
        <strain evidence="2">ATCC 58044 / CBS 1984 / NCYC 433 / NRRL Y-366-8</strain>
    </source>
</reference>
<dbReference type="Proteomes" id="UP000094112">
    <property type="component" value="Unassembled WGS sequence"/>
</dbReference>
<accession>A0A1E3PB08</accession>
<gene>
    <name evidence="1" type="ORF">WICANDRAFT_88278</name>
</gene>
<dbReference type="AlphaFoldDB" id="A0A1E3PB08"/>